<comment type="similarity">
    <text evidence="2 14 15">Belongs to the ATPase B chain family.</text>
</comment>
<gene>
    <name evidence="14" type="primary">atpF</name>
    <name evidence="17" type="ORF">EAS64_17885</name>
</gene>
<evidence type="ECO:0000256" key="6">
    <source>
        <dbReference type="ARBA" id="ARBA00022692"/>
    </source>
</evidence>
<reference evidence="17 18" key="1">
    <citation type="submission" date="2018-11" db="EMBL/GenBank/DDBJ databases">
        <title>Trebonia kvetii gen.nov., sp.nov., a novel acidophilic actinobacterium, and proposal of the new actinobacterial family Treboniaceae fam. nov.</title>
        <authorList>
            <person name="Rapoport D."/>
            <person name="Sagova-Mareckova M."/>
            <person name="Sedlacek I."/>
            <person name="Provaznik J."/>
            <person name="Kralova S."/>
            <person name="Pavlinic D."/>
            <person name="Benes V."/>
            <person name="Kopecky J."/>
        </authorList>
    </citation>
    <scope>NUCLEOTIDE SEQUENCE [LARGE SCALE GENOMIC DNA]</scope>
    <source>
        <strain evidence="17 18">15Tr583</strain>
    </source>
</reference>
<evidence type="ECO:0000256" key="2">
    <source>
        <dbReference type="ARBA" id="ARBA00005513"/>
    </source>
</evidence>
<evidence type="ECO:0000256" key="4">
    <source>
        <dbReference type="ARBA" id="ARBA00022475"/>
    </source>
</evidence>
<dbReference type="GO" id="GO:0046961">
    <property type="term" value="F:proton-transporting ATPase activity, rotational mechanism"/>
    <property type="evidence" value="ECO:0007669"/>
    <property type="project" value="TreeGrafter"/>
</dbReference>
<feature type="coiled-coil region" evidence="16">
    <location>
        <begin position="45"/>
        <end position="123"/>
    </location>
</feature>
<evidence type="ECO:0000256" key="12">
    <source>
        <dbReference type="ARBA" id="ARBA00025198"/>
    </source>
</evidence>
<evidence type="ECO:0000313" key="18">
    <source>
        <dbReference type="Proteomes" id="UP000460272"/>
    </source>
</evidence>
<evidence type="ECO:0000256" key="16">
    <source>
        <dbReference type="SAM" id="Coils"/>
    </source>
</evidence>
<dbReference type="InterPro" id="IPR005864">
    <property type="entry name" value="ATP_synth_F0_bsu_bac"/>
</dbReference>
<comment type="subunit">
    <text evidence="13 14">F-type ATPases have 2 components, F(1) - the catalytic core - and F(0) - the membrane proton channel. F(1) has five subunits: alpha(3), beta(3), gamma(1), delta(1), epsilon(1). F(0) has three main subunits: a(1), b(2) and c(10-14). The alpha and beta chains form an alternating ring which encloses part of the gamma chain. F(1) is attached to F(0) by a central stalk formed by the gamma and epsilon chains, while a peripheral stalk is formed by the delta and b chains.</text>
</comment>
<evidence type="ECO:0000256" key="9">
    <source>
        <dbReference type="ARBA" id="ARBA00023065"/>
    </source>
</evidence>
<comment type="caution">
    <text evidence="17">The sequence shown here is derived from an EMBL/GenBank/DDBJ whole genome shotgun (WGS) entry which is preliminary data.</text>
</comment>
<dbReference type="CDD" id="cd06503">
    <property type="entry name" value="ATP-synt_Fo_b"/>
    <property type="match status" value="1"/>
</dbReference>
<keyword evidence="9 14" id="KW-0406">Ion transport</keyword>
<dbReference type="SUPFAM" id="SSF81573">
    <property type="entry name" value="F1F0 ATP synthase subunit B, membrane domain"/>
    <property type="match status" value="1"/>
</dbReference>
<dbReference type="InterPro" id="IPR050059">
    <property type="entry name" value="ATP_synthase_B_chain"/>
</dbReference>
<dbReference type="GO" id="GO:0046933">
    <property type="term" value="F:proton-transporting ATP synthase activity, rotational mechanism"/>
    <property type="evidence" value="ECO:0007669"/>
    <property type="project" value="UniProtKB-UniRule"/>
</dbReference>
<dbReference type="AlphaFoldDB" id="A0A6P2C1A3"/>
<keyword evidence="16" id="KW-0175">Coiled coil</keyword>
<dbReference type="PANTHER" id="PTHR33445:SF1">
    <property type="entry name" value="ATP SYNTHASE SUBUNIT B"/>
    <property type="match status" value="1"/>
</dbReference>
<keyword evidence="8 14" id="KW-1133">Transmembrane helix</keyword>
<dbReference type="RefSeq" id="WP_145854125.1">
    <property type="nucleotide sequence ID" value="NZ_RPFW01000003.1"/>
</dbReference>
<keyword evidence="6 14" id="KW-0812">Transmembrane</keyword>
<comment type="subcellular location">
    <subcellularLocation>
        <location evidence="1 14">Cell membrane</location>
        <topology evidence="1 14">Single-pass membrane protein</topology>
    </subcellularLocation>
</comment>
<protein>
    <recommendedName>
        <fullName evidence="14">ATP synthase subunit b</fullName>
    </recommendedName>
    <alternativeName>
        <fullName evidence="14">ATP synthase F(0) sector subunit b</fullName>
    </alternativeName>
    <alternativeName>
        <fullName evidence="14">ATPase subunit I</fullName>
    </alternativeName>
    <alternativeName>
        <fullName evidence="14">F-type ATPase subunit b</fullName>
        <shortName evidence="14">F-ATPase subunit b</shortName>
    </alternativeName>
</protein>
<comment type="function">
    <text evidence="14">Component of the F(0) channel, it forms part of the peripheral stalk, linking F(1) to F(0).</text>
</comment>
<keyword evidence="11 14" id="KW-0066">ATP synthesis</keyword>
<keyword evidence="18" id="KW-1185">Reference proteome</keyword>
<dbReference type="InterPro" id="IPR002146">
    <property type="entry name" value="ATP_synth_b/b'su_bac/chlpt"/>
</dbReference>
<feature type="transmembrane region" description="Helical" evidence="14">
    <location>
        <begin position="19"/>
        <end position="38"/>
    </location>
</feature>
<organism evidence="17 18">
    <name type="scientific">Trebonia kvetii</name>
    <dbReference type="NCBI Taxonomy" id="2480626"/>
    <lineage>
        <taxon>Bacteria</taxon>
        <taxon>Bacillati</taxon>
        <taxon>Actinomycetota</taxon>
        <taxon>Actinomycetes</taxon>
        <taxon>Streptosporangiales</taxon>
        <taxon>Treboniaceae</taxon>
        <taxon>Trebonia</taxon>
    </lineage>
</organism>
<evidence type="ECO:0000256" key="1">
    <source>
        <dbReference type="ARBA" id="ARBA00004162"/>
    </source>
</evidence>
<evidence type="ECO:0000256" key="5">
    <source>
        <dbReference type="ARBA" id="ARBA00022547"/>
    </source>
</evidence>
<dbReference type="HAMAP" id="MF_01398">
    <property type="entry name" value="ATP_synth_b_bprime"/>
    <property type="match status" value="1"/>
</dbReference>
<dbReference type="InterPro" id="IPR028987">
    <property type="entry name" value="ATP_synth_B-like_membr_sf"/>
</dbReference>
<evidence type="ECO:0000256" key="14">
    <source>
        <dbReference type="HAMAP-Rule" id="MF_01398"/>
    </source>
</evidence>
<evidence type="ECO:0000256" key="10">
    <source>
        <dbReference type="ARBA" id="ARBA00023136"/>
    </source>
</evidence>
<dbReference type="EMBL" id="RPFW01000003">
    <property type="protein sequence ID" value="TVZ04256.1"/>
    <property type="molecule type" value="Genomic_DNA"/>
</dbReference>
<sequence length="177" mass="19471">MGILAASQQNPLLPSWPEFIIGTIVFIIVFGILGKMLLPRILKTLAEREDQIEGGLNRADEAQAEAAAVLQQYRAQLEDAKHEASRLREEAREQGAQIIAEMRERAEAEARRITEAAQSQIEAERQQALTSLRAEVGTLATELASRIVGESLTDHARQSRMVDRFLDGLEAPSGAAQ</sequence>
<keyword evidence="10 14" id="KW-0472">Membrane</keyword>
<dbReference type="GO" id="GO:0005886">
    <property type="term" value="C:plasma membrane"/>
    <property type="evidence" value="ECO:0007669"/>
    <property type="project" value="UniProtKB-SubCell"/>
</dbReference>
<dbReference type="NCBIfam" id="TIGR01144">
    <property type="entry name" value="ATP_synt_b"/>
    <property type="match status" value="1"/>
</dbReference>
<proteinExistence type="inferred from homology"/>
<keyword evidence="5 14" id="KW-0138">CF(0)</keyword>
<dbReference type="Proteomes" id="UP000460272">
    <property type="component" value="Unassembled WGS sequence"/>
</dbReference>
<dbReference type="NCBIfam" id="NF004412">
    <property type="entry name" value="PRK05759.1-3"/>
    <property type="match status" value="1"/>
</dbReference>
<evidence type="ECO:0000256" key="11">
    <source>
        <dbReference type="ARBA" id="ARBA00023310"/>
    </source>
</evidence>
<comment type="function">
    <text evidence="12 14">F(1)F(0) ATP synthase produces ATP from ADP in the presence of a proton or sodium gradient. F-type ATPases consist of two structural domains, F(1) containing the extramembraneous catalytic core and F(0) containing the membrane proton channel, linked together by a central stalk and a peripheral stalk. During catalysis, ATP synthesis in the catalytic domain of F(1) is coupled via a rotary mechanism of the central stalk subunits to proton translocation.</text>
</comment>
<evidence type="ECO:0000256" key="7">
    <source>
        <dbReference type="ARBA" id="ARBA00022781"/>
    </source>
</evidence>
<name>A0A6P2C1A3_9ACTN</name>
<dbReference type="OrthoDB" id="5243563at2"/>
<accession>A0A6P2C1A3</accession>
<dbReference type="PANTHER" id="PTHR33445">
    <property type="entry name" value="ATP SYNTHASE SUBUNIT B', CHLOROPLASTIC"/>
    <property type="match status" value="1"/>
</dbReference>
<dbReference type="GO" id="GO:0045259">
    <property type="term" value="C:proton-transporting ATP synthase complex"/>
    <property type="evidence" value="ECO:0007669"/>
    <property type="project" value="UniProtKB-KW"/>
</dbReference>
<dbReference type="Gene3D" id="1.20.5.620">
    <property type="entry name" value="F1F0 ATP synthase subunit B, membrane domain"/>
    <property type="match status" value="1"/>
</dbReference>
<keyword evidence="4 14" id="KW-1003">Cell membrane</keyword>
<keyword evidence="7 14" id="KW-0375">Hydrogen ion transport</keyword>
<evidence type="ECO:0000256" key="8">
    <source>
        <dbReference type="ARBA" id="ARBA00022989"/>
    </source>
</evidence>
<dbReference type="Pfam" id="PF00430">
    <property type="entry name" value="ATP-synt_B"/>
    <property type="match status" value="1"/>
</dbReference>
<evidence type="ECO:0000256" key="15">
    <source>
        <dbReference type="RuleBase" id="RU003848"/>
    </source>
</evidence>
<evidence type="ECO:0000256" key="3">
    <source>
        <dbReference type="ARBA" id="ARBA00022448"/>
    </source>
</evidence>
<evidence type="ECO:0000313" key="17">
    <source>
        <dbReference type="EMBL" id="TVZ04256.1"/>
    </source>
</evidence>
<evidence type="ECO:0000256" key="13">
    <source>
        <dbReference type="ARBA" id="ARBA00025830"/>
    </source>
</evidence>
<keyword evidence="3 14" id="KW-0813">Transport</keyword>